<comment type="caution">
    <text evidence="4">The sequence shown here is derived from an EMBL/GenBank/DDBJ whole genome shotgun (WGS) entry which is preliminary data.</text>
</comment>
<dbReference type="EMBL" id="JBHUOZ010000001">
    <property type="protein sequence ID" value="MFD2919093.1"/>
    <property type="molecule type" value="Genomic_DNA"/>
</dbReference>
<evidence type="ECO:0000256" key="1">
    <source>
        <dbReference type="ARBA" id="ARBA00004370"/>
    </source>
</evidence>
<dbReference type="Gene3D" id="2.40.160.50">
    <property type="entry name" value="membrane protein fhac: a member of the omp85/tpsb transporter family"/>
    <property type="match status" value="1"/>
</dbReference>
<dbReference type="Gene3D" id="3.10.20.310">
    <property type="entry name" value="membrane protein fhac"/>
    <property type="match status" value="1"/>
</dbReference>
<accession>A0ABW6A1D2</accession>
<dbReference type="PROSITE" id="PS51779">
    <property type="entry name" value="POTRA"/>
    <property type="match status" value="1"/>
</dbReference>
<keyword evidence="2" id="KW-0472">Membrane</keyword>
<evidence type="ECO:0000256" key="2">
    <source>
        <dbReference type="ARBA" id="ARBA00023136"/>
    </source>
</evidence>
<keyword evidence="5" id="KW-1185">Reference proteome</keyword>
<dbReference type="InterPro" id="IPR010827">
    <property type="entry name" value="BamA/TamA_POTRA"/>
</dbReference>
<dbReference type="InterPro" id="IPR034746">
    <property type="entry name" value="POTRA"/>
</dbReference>
<evidence type="ECO:0000313" key="4">
    <source>
        <dbReference type="EMBL" id="MFD2919093.1"/>
    </source>
</evidence>
<evidence type="ECO:0000259" key="3">
    <source>
        <dbReference type="PROSITE" id="PS51779"/>
    </source>
</evidence>
<name>A0ABW6A1D2_9BACT</name>
<reference evidence="5" key="1">
    <citation type="journal article" date="2019" name="Int. J. Syst. Evol. Microbiol.">
        <title>The Global Catalogue of Microorganisms (GCM) 10K type strain sequencing project: providing services to taxonomists for standard genome sequencing and annotation.</title>
        <authorList>
            <consortium name="The Broad Institute Genomics Platform"/>
            <consortium name="The Broad Institute Genome Sequencing Center for Infectious Disease"/>
            <person name="Wu L."/>
            <person name="Ma J."/>
        </authorList>
    </citation>
    <scope>NUCLEOTIDE SEQUENCE [LARGE SCALE GENOMIC DNA]</scope>
    <source>
        <strain evidence="5">KCTC 23299</strain>
    </source>
</reference>
<dbReference type="PROSITE" id="PS51257">
    <property type="entry name" value="PROKAR_LIPOPROTEIN"/>
    <property type="match status" value="1"/>
</dbReference>
<comment type="subcellular location">
    <subcellularLocation>
        <location evidence="1">Membrane</location>
    </subcellularLocation>
</comment>
<sequence length="482" mass="55763">MLKEKKYIVWLAIFILICSCSFGQHVTATPADTGSAHSIAPTYDSLFTVRNIVLVGNKRTRNNVILRELPFKSGDHLPLNSLVGGFEKARTQLMNTTLFHDVTVALKSFEGYQIDVLVQVKERWYIFPFPYFKPVDRNLNQWLVEEKASLSRVNYGIKLMHNNTTGYNDKLRFWLITGYTRQLSYNYDRLYIDKKMKWGMRVGMELGSNREINYGTEDDKQVFYKDASKYVRNFHGGSVELTYRPAIYTRHRFGFSYKQESVLDTVLKLNPNYFPGGRTKIAYPEIYYGMSYYNMDYIPYPTTGYGLEFTVAKRGYTKAMNVWHASVKGIASWPLDKKTFVNLNVIGSISAPFRQSFYNKRLFGYGDFFMQGYEYNVIDGVAGGIVRASINRKLFAFNIRFPSIKTLIPKQIPITFYGKSFVNMGYVYNPQSSPLNRLDNRVLMTGGFGIDVLTLYDFVLKLEYSFNQIGQNGLYLHKKSPY</sequence>
<proteinExistence type="predicted"/>
<feature type="domain" description="POTRA" evidence="3">
    <location>
        <begin position="47"/>
        <end position="123"/>
    </location>
</feature>
<dbReference type="Pfam" id="PF07244">
    <property type="entry name" value="POTRA"/>
    <property type="match status" value="1"/>
</dbReference>
<dbReference type="Proteomes" id="UP001597511">
    <property type="component" value="Unassembled WGS sequence"/>
</dbReference>
<evidence type="ECO:0000313" key="5">
    <source>
        <dbReference type="Proteomes" id="UP001597511"/>
    </source>
</evidence>
<gene>
    <name evidence="4" type="ORF">ACFS6H_05165</name>
</gene>
<organism evidence="4 5">
    <name type="scientific">Terrimonas rubra</name>
    <dbReference type="NCBI Taxonomy" id="1035890"/>
    <lineage>
        <taxon>Bacteria</taxon>
        <taxon>Pseudomonadati</taxon>
        <taxon>Bacteroidota</taxon>
        <taxon>Chitinophagia</taxon>
        <taxon>Chitinophagales</taxon>
        <taxon>Chitinophagaceae</taxon>
        <taxon>Terrimonas</taxon>
    </lineage>
</organism>
<protein>
    <submittedName>
        <fullName evidence="4">POTRA domain-containing protein</fullName>
    </submittedName>
</protein>
<dbReference type="RefSeq" id="WP_386095942.1">
    <property type="nucleotide sequence ID" value="NZ_JBHUOZ010000001.1"/>
</dbReference>